<dbReference type="GO" id="GO:0005737">
    <property type="term" value="C:cytoplasm"/>
    <property type="evidence" value="ECO:0007669"/>
    <property type="project" value="UniProtKB-SubCell"/>
</dbReference>
<comment type="similarity">
    <text evidence="3 11">Belongs to the class-V pyridoxal-phosphate-dependent aminotransferase family. SerC subfamily.</text>
</comment>
<evidence type="ECO:0000313" key="13">
    <source>
        <dbReference type="EMBL" id="OLA36824.1"/>
    </source>
</evidence>
<sequence>MKRAYNFNAGPSAMPLEVLLEAQEEFLNYKNTGMSIIEMSHRSNEYAALHAETKQLLRELMEIPEDYEIMFIQGGGSTQFLMTAANFHTKKYAAYVNTGVWAKKAMAEGKFYGEVYEAASSADKNHSYIPQEFTLRPDTSYVHLTANNTIYGTEYKDFPKFDVPVICDMSSDILSRKANVKDFDLIYAGAQKNLGPAGVVIVIAKKSFLATAREELPTMLKYSTFANNDSLYNTPPVFAIYMVNKTLHWIKKQGGVNAIAKNNAAKAKLIYDVIDNSDGFYKGHAAPEARSNMNITFNLATPEMEKDFVAKGKAAGFVGIGGHRLVGGCRASAYNAVPLEACKALAEFMEEYMKENK</sequence>
<evidence type="ECO:0000256" key="4">
    <source>
        <dbReference type="ARBA" id="ARBA00022576"/>
    </source>
</evidence>
<accession>A0A1Q6R365</accession>
<keyword evidence="4 11" id="KW-0032">Aminotransferase</keyword>
<feature type="domain" description="Aminotransferase class V" evidence="12">
    <location>
        <begin position="5"/>
        <end position="338"/>
    </location>
</feature>
<evidence type="ECO:0000313" key="14">
    <source>
        <dbReference type="Proteomes" id="UP000186777"/>
    </source>
</evidence>
<dbReference type="EC" id="2.6.1.52" evidence="11"/>
<dbReference type="InterPro" id="IPR015424">
    <property type="entry name" value="PyrdxlP-dep_Trfase"/>
</dbReference>
<evidence type="ECO:0000259" key="12">
    <source>
        <dbReference type="Pfam" id="PF00266"/>
    </source>
</evidence>
<dbReference type="AlphaFoldDB" id="A0A1Q6R365"/>
<keyword evidence="5 11" id="KW-0028">Amino-acid biosynthesis</keyword>
<protein>
    <recommendedName>
        <fullName evidence="11">Phosphoserine aminotransferase</fullName>
        <ecNumber evidence="11">2.6.1.52</ecNumber>
    </recommendedName>
    <alternativeName>
        <fullName evidence="11">Phosphohydroxythreonine aminotransferase</fullName>
        <shortName evidence="11">PSAT</shortName>
    </alternativeName>
</protein>
<gene>
    <name evidence="11" type="primary">serC</name>
    <name evidence="13" type="ORF">BHW43_08545</name>
</gene>
<keyword evidence="8 11" id="KW-0718">Serine biosynthesis</keyword>
<comment type="pathway">
    <text evidence="2 11">Amino-acid biosynthesis; L-serine biosynthesis; L-serine from 3-phospho-D-glycerate: step 2/3.</text>
</comment>
<dbReference type="PANTHER" id="PTHR43247:SF1">
    <property type="entry name" value="PHOSPHOSERINE AMINOTRANSFERASE"/>
    <property type="match status" value="1"/>
</dbReference>
<organism evidence="13 14">
    <name type="scientific">Phascolarctobacterium succinatutens</name>
    <dbReference type="NCBI Taxonomy" id="626940"/>
    <lineage>
        <taxon>Bacteria</taxon>
        <taxon>Bacillati</taxon>
        <taxon>Bacillota</taxon>
        <taxon>Negativicutes</taxon>
        <taxon>Acidaminococcales</taxon>
        <taxon>Acidaminococcaceae</taxon>
        <taxon>Phascolarctobacterium</taxon>
    </lineage>
</organism>
<feature type="binding site" evidence="11">
    <location>
        <begin position="76"/>
        <end position="77"/>
    </location>
    <ligand>
        <name>pyridoxal 5'-phosphate</name>
        <dbReference type="ChEBI" id="CHEBI:597326"/>
    </ligand>
</feature>
<dbReference type="InterPro" id="IPR015421">
    <property type="entry name" value="PyrdxlP-dep_Trfase_major"/>
</dbReference>
<proteinExistence type="inferred from homology"/>
<keyword evidence="7 11" id="KW-0663">Pyridoxal phosphate</keyword>
<dbReference type="InterPro" id="IPR000192">
    <property type="entry name" value="Aminotrans_V_dom"/>
</dbReference>
<feature type="binding site" evidence="11">
    <location>
        <position position="42"/>
    </location>
    <ligand>
        <name>L-glutamate</name>
        <dbReference type="ChEBI" id="CHEBI:29985"/>
    </ligand>
</feature>
<keyword evidence="11" id="KW-0963">Cytoplasm</keyword>
<evidence type="ECO:0000256" key="6">
    <source>
        <dbReference type="ARBA" id="ARBA00022679"/>
    </source>
</evidence>
<dbReference type="GO" id="GO:0004648">
    <property type="term" value="F:O-phospho-L-serine:2-oxoglutarate aminotransferase activity"/>
    <property type="evidence" value="ECO:0007669"/>
    <property type="project" value="UniProtKB-UniRule"/>
</dbReference>
<dbReference type="FunFam" id="3.40.640.10:FF:000010">
    <property type="entry name" value="Phosphoserine aminotransferase"/>
    <property type="match status" value="1"/>
</dbReference>
<dbReference type="FunFam" id="3.90.1150.10:FF:000006">
    <property type="entry name" value="Phosphoserine aminotransferase"/>
    <property type="match status" value="1"/>
</dbReference>
<reference evidence="13 14" key="1">
    <citation type="journal article" date="2016" name="Nat. Biotechnol.">
        <title>Measurement of bacterial replication rates in microbial communities.</title>
        <authorList>
            <person name="Brown C.T."/>
            <person name="Olm M.R."/>
            <person name="Thomas B.C."/>
            <person name="Banfield J.F."/>
        </authorList>
    </citation>
    <scope>NUCLEOTIDE SEQUENCE [LARGE SCALE GENOMIC DNA]</scope>
    <source>
        <strain evidence="13">46_33</strain>
    </source>
</reference>
<dbReference type="NCBIfam" id="NF003764">
    <property type="entry name" value="PRK05355.1"/>
    <property type="match status" value="1"/>
</dbReference>
<comment type="function">
    <text evidence="1 11">Catalyzes the reversible conversion of 3-phosphohydroxypyruvate to phosphoserine and of 3-hydroxy-2-oxo-4-phosphonooxybutanoate to phosphohydroxythreonine.</text>
</comment>
<dbReference type="PANTHER" id="PTHR43247">
    <property type="entry name" value="PHOSPHOSERINE AMINOTRANSFERASE"/>
    <property type="match status" value="1"/>
</dbReference>
<dbReference type="SUPFAM" id="SSF53383">
    <property type="entry name" value="PLP-dependent transferases"/>
    <property type="match status" value="1"/>
</dbReference>
<dbReference type="UniPathway" id="UPA00135">
    <property type="reaction ID" value="UER00197"/>
</dbReference>
<dbReference type="GO" id="GO:0006564">
    <property type="term" value="P:L-serine biosynthetic process"/>
    <property type="evidence" value="ECO:0007669"/>
    <property type="project" value="UniProtKB-UniRule"/>
</dbReference>
<name>A0A1Q6R365_9FIRM</name>
<comment type="subcellular location">
    <subcellularLocation>
        <location evidence="11">Cytoplasm</location>
    </subcellularLocation>
</comment>
<feature type="binding site" evidence="11">
    <location>
        <position position="191"/>
    </location>
    <ligand>
        <name>pyridoxal 5'-phosphate</name>
        <dbReference type="ChEBI" id="CHEBI:597326"/>
    </ligand>
</feature>
<feature type="modified residue" description="N6-(pyridoxal phosphate)lysine" evidence="11">
    <location>
        <position position="192"/>
    </location>
</feature>
<dbReference type="Pfam" id="PF00266">
    <property type="entry name" value="Aminotran_5"/>
    <property type="match status" value="1"/>
</dbReference>
<evidence type="ECO:0000256" key="1">
    <source>
        <dbReference type="ARBA" id="ARBA00003483"/>
    </source>
</evidence>
<dbReference type="EMBL" id="MNTG01000039">
    <property type="protein sequence ID" value="OLA36824.1"/>
    <property type="molecule type" value="Genomic_DNA"/>
</dbReference>
<comment type="subunit">
    <text evidence="11">Homodimer.</text>
</comment>
<evidence type="ECO:0000256" key="10">
    <source>
        <dbReference type="ARBA" id="ARBA00049007"/>
    </source>
</evidence>
<feature type="binding site" evidence="11">
    <location>
        <begin position="233"/>
        <end position="234"/>
    </location>
    <ligand>
        <name>pyridoxal 5'-phosphate</name>
        <dbReference type="ChEBI" id="CHEBI:597326"/>
    </ligand>
</feature>
<dbReference type="Gene3D" id="3.90.1150.10">
    <property type="entry name" value="Aspartate Aminotransferase, domain 1"/>
    <property type="match status" value="1"/>
</dbReference>
<evidence type="ECO:0000256" key="9">
    <source>
        <dbReference type="ARBA" id="ARBA00047630"/>
    </source>
</evidence>
<comment type="caution">
    <text evidence="11">Lacks conserved residue(s) required for the propagation of feature annotation.</text>
</comment>
<evidence type="ECO:0000256" key="5">
    <source>
        <dbReference type="ARBA" id="ARBA00022605"/>
    </source>
</evidence>
<evidence type="ECO:0000256" key="7">
    <source>
        <dbReference type="ARBA" id="ARBA00022898"/>
    </source>
</evidence>
<evidence type="ECO:0000256" key="8">
    <source>
        <dbReference type="ARBA" id="ARBA00023299"/>
    </source>
</evidence>
<dbReference type="HAMAP" id="MF_00160">
    <property type="entry name" value="SerC_aminotrans_5"/>
    <property type="match status" value="1"/>
</dbReference>
<evidence type="ECO:0000256" key="11">
    <source>
        <dbReference type="HAMAP-Rule" id="MF_00160"/>
    </source>
</evidence>
<dbReference type="GO" id="GO:0030170">
    <property type="term" value="F:pyridoxal phosphate binding"/>
    <property type="evidence" value="ECO:0007669"/>
    <property type="project" value="UniProtKB-UniRule"/>
</dbReference>
<dbReference type="InterPro" id="IPR015422">
    <property type="entry name" value="PyrdxlP-dep_Trfase_small"/>
</dbReference>
<evidence type="ECO:0000256" key="3">
    <source>
        <dbReference type="ARBA" id="ARBA00006904"/>
    </source>
</evidence>
<feature type="binding site" evidence="11">
    <location>
        <position position="101"/>
    </location>
    <ligand>
        <name>pyridoxal 5'-phosphate</name>
        <dbReference type="ChEBI" id="CHEBI:597326"/>
    </ligand>
</feature>
<comment type="catalytic activity">
    <reaction evidence="9 11">
        <text>4-(phosphooxy)-L-threonine + 2-oxoglutarate = (R)-3-hydroxy-2-oxo-4-phosphooxybutanoate + L-glutamate</text>
        <dbReference type="Rhea" id="RHEA:16573"/>
        <dbReference type="ChEBI" id="CHEBI:16810"/>
        <dbReference type="ChEBI" id="CHEBI:29985"/>
        <dbReference type="ChEBI" id="CHEBI:58452"/>
        <dbReference type="ChEBI" id="CHEBI:58538"/>
        <dbReference type="EC" id="2.6.1.52"/>
    </reaction>
</comment>
<keyword evidence="6 11" id="KW-0808">Transferase</keyword>
<dbReference type="Proteomes" id="UP000186777">
    <property type="component" value="Unassembled WGS sequence"/>
</dbReference>
<dbReference type="Gene3D" id="3.40.640.10">
    <property type="entry name" value="Type I PLP-dependent aspartate aminotransferase-like (Major domain)"/>
    <property type="match status" value="1"/>
</dbReference>
<feature type="binding site" evidence="11">
    <location>
        <position position="149"/>
    </location>
    <ligand>
        <name>pyridoxal 5'-phosphate</name>
        <dbReference type="ChEBI" id="CHEBI:597326"/>
    </ligand>
</feature>
<dbReference type="NCBIfam" id="TIGR01364">
    <property type="entry name" value="serC_1"/>
    <property type="match status" value="1"/>
</dbReference>
<dbReference type="InterPro" id="IPR022278">
    <property type="entry name" value="Pser_aminoTfrase"/>
</dbReference>
<comment type="caution">
    <text evidence="13">The sequence shown here is derived from an EMBL/GenBank/DDBJ whole genome shotgun (WGS) entry which is preliminary data.</text>
</comment>
<feature type="binding site" evidence="11">
    <location>
        <position position="168"/>
    </location>
    <ligand>
        <name>pyridoxal 5'-phosphate</name>
        <dbReference type="ChEBI" id="CHEBI:597326"/>
    </ligand>
</feature>
<comment type="cofactor">
    <cofactor evidence="11">
        <name>pyridoxal 5'-phosphate</name>
        <dbReference type="ChEBI" id="CHEBI:597326"/>
    </cofactor>
    <text evidence="11">Binds 1 pyridoxal phosphate per subunit.</text>
</comment>
<dbReference type="RefSeq" id="WP_303680225.1">
    <property type="nucleotide sequence ID" value="NZ_DAWEJP010000041.1"/>
</dbReference>
<evidence type="ECO:0000256" key="2">
    <source>
        <dbReference type="ARBA" id="ARBA00005099"/>
    </source>
</evidence>
<comment type="catalytic activity">
    <reaction evidence="10 11">
        <text>O-phospho-L-serine + 2-oxoglutarate = 3-phosphooxypyruvate + L-glutamate</text>
        <dbReference type="Rhea" id="RHEA:14329"/>
        <dbReference type="ChEBI" id="CHEBI:16810"/>
        <dbReference type="ChEBI" id="CHEBI:18110"/>
        <dbReference type="ChEBI" id="CHEBI:29985"/>
        <dbReference type="ChEBI" id="CHEBI:57524"/>
        <dbReference type="EC" id="2.6.1.52"/>
    </reaction>
</comment>
<dbReference type="STRING" id="626940.BHW43_08545"/>
<dbReference type="PIRSF" id="PIRSF000525">
    <property type="entry name" value="SerC"/>
    <property type="match status" value="1"/>
</dbReference>